<comment type="caution">
    <text evidence="5">The sequence shown here is derived from an EMBL/GenBank/DDBJ whole genome shotgun (WGS) entry which is preliminary data.</text>
</comment>
<comment type="cofactor">
    <cofactor evidence="1 3">
        <name>heme</name>
        <dbReference type="ChEBI" id="CHEBI:30413"/>
    </cofactor>
</comment>
<dbReference type="Gene3D" id="1.10.630.10">
    <property type="entry name" value="Cytochrome P450"/>
    <property type="match status" value="1"/>
</dbReference>
<dbReference type="Proteomes" id="UP000299794">
    <property type="component" value="Unassembled WGS sequence"/>
</dbReference>
<dbReference type="InterPro" id="IPR017972">
    <property type="entry name" value="Cyt_P450_CS"/>
</dbReference>
<dbReference type="InterPro" id="IPR002401">
    <property type="entry name" value="Cyt_P450_E_grp-I"/>
</dbReference>
<protein>
    <submittedName>
        <fullName evidence="5">Cytochrome P450</fullName>
    </submittedName>
</protein>
<keyword evidence="3 4" id="KW-0349">Heme</keyword>
<evidence type="ECO:0000256" key="3">
    <source>
        <dbReference type="PIRSR" id="PIRSR602401-1"/>
    </source>
</evidence>
<dbReference type="InterPro" id="IPR001128">
    <property type="entry name" value="Cyt_P450"/>
</dbReference>
<evidence type="ECO:0000313" key="5">
    <source>
        <dbReference type="EMBL" id="GDZ95542.1"/>
    </source>
</evidence>
<feature type="binding site" description="axial binding residue" evidence="3">
    <location>
        <position position="393"/>
    </location>
    <ligand>
        <name>heme</name>
        <dbReference type="ChEBI" id="CHEBI:30413"/>
    </ligand>
    <ligandPart>
        <name>Fe</name>
        <dbReference type="ChEBI" id="CHEBI:18248"/>
    </ligandPart>
</feature>
<dbReference type="GO" id="GO:0020037">
    <property type="term" value="F:heme binding"/>
    <property type="evidence" value="ECO:0007669"/>
    <property type="project" value="InterPro"/>
</dbReference>
<organism evidence="5 6">
    <name type="scientific">Planktothrix agardhii CCAP 1459/11A</name>
    <dbReference type="NCBI Taxonomy" id="282420"/>
    <lineage>
        <taxon>Bacteria</taxon>
        <taxon>Bacillati</taxon>
        <taxon>Cyanobacteriota</taxon>
        <taxon>Cyanophyceae</taxon>
        <taxon>Oscillatoriophycideae</taxon>
        <taxon>Oscillatoriales</taxon>
        <taxon>Microcoleaceae</taxon>
        <taxon>Planktothrix</taxon>
    </lineage>
</organism>
<dbReference type="InterPro" id="IPR050121">
    <property type="entry name" value="Cytochrome_P450_monoxygenase"/>
</dbReference>
<evidence type="ECO:0000256" key="4">
    <source>
        <dbReference type="RuleBase" id="RU000461"/>
    </source>
</evidence>
<dbReference type="Pfam" id="PF00067">
    <property type="entry name" value="p450"/>
    <property type="match status" value="1"/>
</dbReference>
<dbReference type="SUPFAM" id="SSF48264">
    <property type="entry name" value="Cytochrome P450"/>
    <property type="match status" value="1"/>
</dbReference>
<sequence length="445" mass="51109">MKQVETLNSPVWLQRFQYITNPVGYWKSAYQTHSDGFWAKGIDFGSPLLVFYTPEAAQQIIENRDKHLSTTTFESELKAIFGESSFFTLEGTRHLKARKLLIPMLHGKHIQSYGQLICDLVNDVLESLPSDRTFSVFDVAQDISMQVMINLLFGSYQEERYQEIKHLMFEMVNLFASNIAGIPLFFRFLQRDLGAMSPWKKFLKQRQQMKEIIYGEIADRRAHPDQNRTDILTLLMSVSDEQGNTLTDEELMGQVLSLLFTGNESTAASMSWLWYNVYRDAEIKTKLLAELNSLELSSDPLNIVRLPYLSAVCNETLRMYPVTMFMIPRMVKSVTEIMGYRVDPGTLITVGTYVIHHREDIYPEPNVFKPERFLDHSFSLYEFLPFGGGLRGCIGGEIALYLLKLTVAIAVSRHSLKLVNQHPINPQRRNTILTPMGLKMIKHIA</sequence>
<comment type="similarity">
    <text evidence="2 4">Belongs to the cytochrome P450 family.</text>
</comment>
<gene>
    <name evidence="5" type="ORF">PA905_39720</name>
</gene>
<dbReference type="GO" id="GO:0016705">
    <property type="term" value="F:oxidoreductase activity, acting on paired donors, with incorporation or reduction of molecular oxygen"/>
    <property type="evidence" value="ECO:0007669"/>
    <property type="project" value="InterPro"/>
</dbReference>
<dbReference type="GO" id="GO:0005506">
    <property type="term" value="F:iron ion binding"/>
    <property type="evidence" value="ECO:0007669"/>
    <property type="project" value="InterPro"/>
</dbReference>
<dbReference type="EMBL" id="BJCD01000061">
    <property type="protein sequence ID" value="GDZ95542.1"/>
    <property type="molecule type" value="Genomic_DNA"/>
</dbReference>
<dbReference type="PRINTS" id="PR00385">
    <property type="entry name" value="P450"/>
</dbReference>
<dbReference type="PANTHER" id="PTHR24305">
    <property type="entry name" value="CYTOCHROME P450"/>
    <property type="match status" value="1"/>
</dbReference>
<dbReference type="InterPro" id="IPR036396">
    <property type="entry name" value="Cyt_P450_sf"/>
</dbReference>
<accession>A0A4P5ZQA2</accession>
<proteinExistence type="inferred from homology"/>
<dbReference type="AlphaFoldDB" id="A0A4P5ZQA2"/>
<dbReference type="PANTHER" id="PTHR24305:SF166">
    <property type="entry name" value="CYTOCHROME P450 12A4, MITOCHONDRIAL-RELATED"/>
    <property type="match status" value="1"/>
</dbReference>
<dbReference type="PRINTS" id="PR00463">
    <property type="entry name" value="EP450I"/>
</dbReference>
<dbReference type="GO" id="GO:0004497">
    <property type="term" value="F:monooxygenase activity"/>
    <property type="evidence" value="ECO:0007669"/>
    <property type="project" value="UniProtKB-KW"/>
</dbReference>
<keyword evidence="3 4" id="KW-0479">Metal-binding</keyword>
<name>A0A4P5ZQA2_PLAAG</name>
<evidence type="ECO:0000313" key="6">
    <source>
        <dbReference type="Proteomes" id="UP000299794"/>
    </source>
</evidence>
<reference evidence="6" key="1">
    <citation type="submission" date="2019-02" db="EMBL/GenBank/DDBJ databases">
        <title>Draft genome sequence of Planktothrix agardhii NIES-905.</title>
        <authorList>
            <person name="Yamaguchi H."/>
            <person name="Suzuki S."/>
            <person name="Kawachi M."/>
        </authorList>
    </citation>
    <scope>NUCLEOTIDE SEQUENCE [LARGE SCALE GENOMIC DNA]</scope>
    <source>
        <strain evidence="6">CCAP 1459/11A</strain>
    </source>
</reference>
<evidence type="ECO:0000256" key="2">
    <source>
        <dbReference type="ARBA" id="ARBA00010617"/>
    </source>
</evidence>
<evidence type="ECO:0000256" key="1">
    <source>
        <dbReference type="ARBA" id="ARBA00001971"/>
    </source>
</evidence>
<keyword evidence="4" id="KW-0560">Oxidoreductase</keyword>
<dbReference type="PROSITE" id="PS00086">
    <property type="entry name" value="CYTOCHROME_P450"/>
    <property type="match status" value="1"/>
</dbReference>
<dbReference type="CDD" id="cd11053">
    <property type="entry name" value="CYP110-like"/>
    <property type="match status" value="1"/>
</dbReference>
<keyword evidence="4" id="KW-0503">Monooxygenase</keyword>
<keyword evidence="3 4" id="KW-0408">Iron</keyword>
<dbReference type="RefSeq" id="WP_141295557.1">
    <property type="nucleotide sequence ID" value="NZ_BJCD01000061.1"/>
</dbReference>